<reference evidence="2 3" key="1">
    <citation type="submission" date="2019-07" db="EMBL/GenBank/DDBJ databases">
        <title>Complete Genome Sequence of drought tolerant Plant Growth-Promoting Rhizobacterium Glutamicibacter halophytocola DR408.</title>
        <authorList>
            <person name="Nishu S.D."/>
            <person name="Lee T.K."/>
        </authorList>
    </citation>
    <scope>NUCLEOTIDE SEQUENCE [LARGE SCALE GENOMIC DNA]</scope>
    <source>
        <strain evidence="2 3">DR408</strain>
    </source>
</reference>
<dbReference type="Proteomes" id="UP000320717">
    <property type="component" value="Chromosome"/>
</dbReference>
<organism evidence="2 3">
    <name type="scientific">Glutamicibacter halophytocola</name>
    <dbReference type="NCBI Taxonomy" id="1933880"/>
    <lineage>
        <taxon>Bacteria</taxon>
        <taxon>Bacillati</taxon>
        <taxon>Actinomycetota</taxon>
        <taxon>Actinomycetes</taxon>
        <taxon>Micrococcales</taxon>
        <taxon>Micrococcaceae</taxon>
        <taxon>Glutamicibacter</taxon>
    </lineage>
</organism>
<accession>A0ABX5Y9L2</accession>
<protein>
    <submittedName>
        <fullName evidence="2">DUF4262 domain-containing protein</fullName>
    </submittedName>
</protein>
<evidence type="ECO:0000256" key="1">
    <source>
        <dbReference type="SAM" id="MobiDB-lite"/>
    </source>
</evidence>
<evidence type="ECO:0000313" key="2">
    <source>
        <dbReference type="EMBL" id="QDY66357.1"/>
    </source>
</evidence>
<dbReference type="EMBL" id="CP042260">
    <property type="protein sequence ID" value="QDY66357.1"/>
    <property type="molecule type" value="Genomic_DNA"/>
</dbReference>
<sequence>MPMSRTRISAAPPSGFRQSRATERRRTMCDICDGMSIEEADARTDQCIRDYGRQVLFVEPGRYDQPFAYTIGLSLVGHPEFLVRGLGNQDSVQMLNGLSGAVLEHNEVFAHGHTCRWDEDTILYFAKISSRIGHEAPWAYSRYGESMSLLEVLFLGRDLPYSYLSRRIN</sequence>
<gene>
    <name evidence="2" type="ORF">FQA45_08505</name>
</gene>
<name>A0ABX5Y9L2_9MICC</name>
<evidence type="ECO:0000313" key="3">
    <source>
        <dbReference type="Proteomes" id="UP000320717"/>
    </source>
</evidence>
<feature type="region of interest" description="Disordered" evidence="1">
    <location>
        <begin position="1"/>
        <end position="22"/>
    </location>
</feature>
<dbReference type="Pfam" id="PF14081">
    <property type="entry name" value="DUF4262"/>
    <property type="match status" value="1"/>
</dbReference>
<dbReference type="InterPro" id="IPR025358">
    <property type="entry name" value="DUF4262"/>
</dbReference>
<proteinExistence type="predicted"/>
<keyword evidence="3" id="KW-1185">Reference proteome</keyword>